<dbReference type="PATRIC" id="fig|1459.3.peg.1186"/>
<sequence length="59" mass="6721">MFFNLCDGLAYNLEPMAPGARQLSKFKDINSIIARKAHAPLDWFLKQAMEPDSYLIFTA</sequence>
<dbReference type="EMBL" id="LGUF01000007">
    <property type="protein sequence ID" value="KON86357.1"/>
    <property type="molecule type" value="Genomic_DNA"/>
</dbReference>
<dbReference type="STRING" id="1459.AF332_05655"/>
<evidence type="ECO:0000313" key="2">
    <source>
        <dbReference type="Proteomes" id="UP000037109"/>
    </source>
</evidence>
<dbReference type="AlphaFoldDB" id="A0A0M0G9Z5"/>
<organism evidence="1 2">
    <name type="scientific">Sporosarcina globispora</name>
    <name type="common">Bacillus globisporus</name>
    <dbReference type="NCBI Taxonomy" id="1459"/>
    <lineage>
        <taxon>Bacteria</taxon>
        <taxon>Bacillati</taxon>
        <taxon>Bacillota</taxon>
        <taxon>Bacilli</taxon>
        <taxon>Bacillales</taxon>
        <taxon>Caryophanaceae</taxon>
        <taxon>Sporosarcina</taxon>
    </lineage>
</organism>
<proteinExistence type="predicted"/>
<evidence type="ECO:0000313" key="1">
    <source>
        <dbReference type="EMBL" id="KON86357.1"/>
    </source>
</evidence>
<reference evidence="2" key="1">
    <citation type="submission" date="2015-07" db="EMBL/GenBank/DDBJ databases">
        <title>Fjat-10036 dsm4.</title>
        <authorList>
            <person name="Liu B."/>
            <person name="Wang J."/>
            <person name="Zhu Y."/>
            <person name="Liu G."/>
            <person name="Chen Q."/>
            <person name="Chen Z."/>
            <person name="Lan J."/>
            <person name="Che J."/>
            <person name="Ge C."/>
            <person name="Shi H."/>
            <person name="Pan Z."/>
            <person name="Liu X."/>
        </authorList>
    </citation>
    <scope>NUCLEOTIDE SEQUENCE [LARGE SCALE GENOMIC DNA]</scope>
    <source>
        <strain evidence="2">DSM 4</strain>
    </source>
</reference>
<keyword evidence="2" id="KW-1185">Reference proteome</keyword>
<comment type="caution">
    <text evidence="1">The sequence shown here is derived from an EMBL/GenBank/DDBJ whole genome shotgun (WGS) entry which is preliminary data.</text>
</comment>
<dbReference type="Proteomes" id="UP000037109">
    <property type="component" value="Unassembled WGS sequence"/>
</dbReference>
<protein>
    <submittedName>
        <fullName evidence="1">Uncharacterized protein</fullName>
    </submittedName>
</protein>
<gene>
    <name evidence="1" type="ORF">AF332_05655</name>
</gene>
<accession>A0A0M0G9Z5</accession>
<name>A0A0M0G9Z5_SPOGL</name>